<gene>
    <name evidence="2" type="ORF">UFOPK4237_01208</name>
</gene>
<feature type="domain" description="YDG" evidence="1">
    <location>
        <begin position="355"/>
        <end position="438"/>
    </location>
</feature>
<feature type="domain" description="YDG" evidence="1">
    <location>
        <begin position="983"/>
        <end position="1059"/>
    </location>
</feature>
<feature type="domain" description="YDG" evidence="1">
    <location>
        <begin position="1246"/>
        <end position="1322"/>
    </location>
</feature>
<sequence length="1935" mass="189957">MTPPANLEYDGIAKTFTASASNPLNNGTPQLGSPANFVFEYTGAGGTTYATSSNAPTEAGDYTVKVYLYSGSSIIETASFTIAKKSLTIGSVVAANKAYDGLNSASISGESLVGVAGADAVSLVRGSGFSSTFADDNVGTAKAITVTGFELSGAKASNYILAGQPTGLTADISKKLLTATGLSVSTKTYDQSKAATLIGGGSIVLSGVVAKDIGNVLADTASMVPEFVDANAGAGKAVTLTGLALTGSRSGNYELNAVSGLTGTIQPISVTISGMTVADKVYDTNRNAIVSGGTVSGVLSGDSLQIDVSGATFLFNNKDVGAAKAVAASGVVLGGSEAINYALSAQPTLPAASITAAPLTVTGLAIANKIYDGGTTATRTGTAALSGLVGGETLVLGGTVTANFNDKNIGTGKAVVVSGYTASDLGASKASNYALSQPSGLTADVTVKSLTVTGAVAANREYDGTDSVQVTGGTLVGVIGVEDVQLRTNAASFADADAGTGKIVANTGFSLSGPDAGNYQLTLPTLSADITQKNLYVTGLVADNKVYDRTTTATLSGTPVLSGLVSGETPGFGTSYTANFSTKAVGTGKPVTVTGYTVADSATFKGSNYQLVQPSGLTADITPYQLSLSGLGSLSKAYDGTRTIAISGHTMGGKLGADDVNLAGTPSGLFNDPVVGNPKALAVTGLTLTGGDAANYTLTSALSTTGAITAKALTVVGMSAQIKTYDGSAGVTLIGGTLVGVEAGDTVTLVGPGTGTCADENVGLNKVVTVTGLSLSGADASKYTMVQPTDVKAQIDPAPVTLTGVAATTRAYNGAADRSVAITGGTLSGVLAGDNAAVSLNQSGLSALYTDGNVGTGKAVAITGLTLSGAKAGNYSLAQPAYVTGDITPKTLAVAGVAVANKVYNSSVNATLTGTAALGVGVVGADSVNVTLVTSSATAVFADALPGSGKPVTVSGYYLSGSALANYSVQQPSGLTADITGVTLTISGATAADKSYDGNDVATVSGGVLVGVVSGDAVTLSGSATGTFNNQSVGTGKAVAVTGYTLSGSDAGKYSLSQPSLTATIAAKPLTVTGLSALDKSYDRSTSATMTGTGVLVGKVGAEVVNLDASSATASFANFTAASGKIVTGSGYGLSGTDAGNYRLVQPTATATISRKMLTLSGLSAANKTYNRNTSATISGTGTLVGIELGDTVTLDSSGASAGFASAAVGTGKIVTGAGYLLAGADAGNYDLTQPTWTADINGIVLTISGISADNKVYDQATTATLSGTASLVGVVSPDVVTLSTGSAAASFADAKAGSAKGVTVTGYSLSGANAANYTLIQPAGLTANITAKPLTVTGTTTTKEYDGNNTAPLTGATLQGVISGDAVTLVNAAAGTFASSSVGTGIAVTTSFSLLGADKDNYSVTQPTLTGDINKKALTVTGALAANKQYNGDTTASVSGGTLIGVVGLENVVLNTAAGAGSFTDKSVGSGKAVTFTGYSITGTAIGNYTMIQPTGVTADITAAPLTVNGATVVNKEYDGTNTAAISGATLVGKIGSDDVILDNKSSGIFTQTVPGSGIAVTTSMTLSGADAMNYLLAQPAGLVADITAKSLTITGAVASAKIYDGSRSITVSGGSLAGVLAGETVTLVDINAVGTVTDKLVGSGKVVTVTGYALGGANAAGYLVTQPTGLTVSINKKPLTVSGASAVDKNYNGNNSASITTTGLVGVISGDTVSVSGGGTFATALVGTGKAVTAALVLGGADAGNYSLIQPTGLTANIAAGPLNAVDDTITLPSNASAYTRISVSQASIFYNDALGLGNPVFAISSTANGNTAVLRGNLVTVSNPNGLVGGEAFRYALTEGGVTVVGVVTFTVGTELAGTAKVLNSRIESGNFIIVFSAMPGTKWQVQKTASLASPLWTDIGPVNTADSNGYFQITDPTGSSGSGFYQAYLVK</sequence>
<feature type="domain" description="YDG" evidence="1">
    <location>
        <begin position="531"/>
        <end position="613"/>
    </location>
</feature>
<feature type="domain" description="YDG" evidence="1">
    <location>
        <begin position="622"/>
        <end position="700"/>
    </location>
</feature>
<feature type="domain" description="YDG" evidence="1">
    <location>
        <begin position="1503"/>
        <end position="1581"/>
    </location>
</feature>
<name>A0A6J7SJ12_9ZZZZ</name>
<feature type="domain" description="YDG" evidence="1">
    <location>
        <begin position="1331"/>
        <end position="1409"/>
    </location>
</feature>
<feature type="domain" description="YDG" evidence="1">
    <location>
        <begin position="84"/>
        <end position="164"/>
    </location>
</feature>
<evidence type="ECO:0000259" key="1">
    <source>
        <dbReference type="Pfam" id="PF18657"/>
    </source>
</evidence>
<organism evidence="2">
    <name type="scientific">freshwater metagenome</name>
    <dbReference type="NCBI Taxonomy" id="449393"/>
    <lineage>
        <taxon>unclassified sequences</taxon>
        <taxon>metagenomes</taxon>
        <taxon>ecological metagenomes</taxon>
    </lineage>
</organism>
<dbReference type="InterPro" id="IPR041248">
    <property type="entry name" value="YDG"/>
</dbReference>
<reference evidence="2" key="1">
    <citation type="submission" date="2020-05" db="EMBL/GenBank/DDBJ databases">
        <authorList>
            <person name="Chiriac C."/>
            <person name="Salcher M."/>
            <person name="Ghai R."/>
            <person name="Kavagutti S V."/>
        </authorList>
    </citation>
    <scope>NUCLEOTIDE SEQUENCE</scope>
</reference>
<feature type="domain" description="YDG" evidence="1">
    <location>
        <begin position="797"/>
        <end position="880"/>
    </location>
</feature>
<feature type="domain" description="YDG" evidence="1">
    <location>
        <begin position="1416"/>
        <end position="1494"/>
    </location>
</feature>
<proteinExistence type="predicted"/>
<feature type="domain" description="YDG" evidence="1">
    <location>
        <begin position="888"/>
        <end position="972"/>
    </location>
</feature>
<dbReference type="EMBL" id="CAFBPZ010000089">
    <property type="protein sequence ID" value="CAB5040812.1"/>
    <property type="molecule type" value="Genomic_DNA"/>
</dbReference>
<accession>A0A6J7SJ12</accession>
<evidence type="ECO:0000313" key="2">
    <source>
        <dbReference type="EMBL" id="CAB5040812.1"/>
    </source>
</evidence>
<feature type="domain" description="YDG" evidence="1">
    <location>
        <begin position="1678"/>
        <end position="1752"/>
    </location>
</feature>
<feature type="domain" description="YDG" evidence="1">
    <location>
        <begin position="1067"/>
        <end position="1148"/>
    </location>
</feature>
<protein>
    <submittedName>
        <fullName evidence="2">Unannotated protein</fullName>
    </submittedName>
</protein>
<feature type="domain" description="YDG" evidence="1">
    <location>
        <begin position="1589"/>
        <end position="1670"/>
    </location>
</feature>
<feature type="domain" description="YDG" evidence="1">
    <location>
        <begin position="1155"/>
        <end position="1235"/>
    </location>
</feature>
<feature type="domain" description="YDG" evidence="1">
    <location>
        <begin position="174"/>
        <end position="257"/>
    </location>
</feature>
<feature type="domain" description="YDG" evidence="1">
    <location>
        <begin position="448"/>
        <end position="522"/>
    </location>
</feature>
<feature type="domain" description="YDG" evidence="1">
    <location>
        <begin position="709"/>
        <end position="788"/>
    </location>
</feature>
<feature type="domain" description="YDG" evidence="1">
    <location>
        <begin position="269"/>
        <end position="346"/>
    </location>
</feature>
<dbReference type="Pfam" id="PF18657">
    <property type="entry name" value="YDG"/>
    <property type="match status" value="19"/>
</dbReference>